<dbReference type="FunFam" id="3.20.20.70:FF:000009">
    <property type="entry name" value="1-(5-phosphoribosyl)-5-[(5-phosphoribosylamino)methylideneamino] imidazole-4-carboxamide isomerase"/>
    <property type="match status" value="1"/>
</dbReference>
<dbReference type="KEGG" id="cpor:BED41_14795"/>
<evidence type="ECO:0000256" key="9">
    <source>
        <dbReference type="HAMAP-Rule" id="MF_01014"/>
    </source>
</evidence>
<reference evidence="11" key="1">
    <citation type="submission" date="2016-08" db="EMBL/GenBank/DDBJ databases">
        <title>Complete genome of Cloacibacillus porcorum.</title>
        <authorList>
            <person name="Looft T."/>
            <person name="Bayles D.O."/>
            <person name="Alt D.P."/>
        </authorList>
    </citation>
    <scope>NUCLEOTIDE SEQUENCE [LARGE SCALE GENOMIC DNA]</scope>
    <source>
        <strain evidence="11">CL-84</strain>
    </source>
</reference>
<dbReference type="Proteomes" id="UP000093044">
    <property type="component" value="Chromosome"/>
</dbReference>
<evidence type="ECO:0000256" key="6">
    <source>
        <dbReference type="ARBA" id="ARBA00022605"/>
    </source>
</evidence>
<dbReference type="RefSeq" id="WP_066748067.1">
    <property type="nucleotide sequence ID" value="NZ_CAUFKJ010000006.1"/>
</dbReference>
<dbReference type="Gene3D" id="3.20.20.70">
    <property type="entry name" value="Aldolase class I"/>
    <property type="match status" value="1"/>
</dbReference>
<evidence type="ECO:0000256" key="5">
    <source>
        <dbReference type="ARBA" id="ARBA00022490"/>
    </source>
</evidence>
<protein>
    <recommendedName>
        <fullName evidence="9">1-(5-phosphoribosyl)-5-[(5-phosphoribosylamino)methylideneamino] imidazole-4-carboxamide isomerase</fullName>
        <ecNumber evidence="9">5.3.1.16</ecNumber>
    </recommendedName>
    <alternativeName>
        <fullName evidence="9">Phosphoribosylformimino-5-aminoimidazole carboxamide ribotide isomerase</fullName>
    </alternativeName>
</protein>
<evidence type="ECO:0000256" key="8">
    <source>
        <dbReference type="ARBA" id="ARBA00023235"/>
    </source>
</evidence>
<dbReference type="GO" id="GO:0000105">
    <property type="term" value="P:L-histidine biosynthetic process"/>
    <property type="evidence" value="ECO:0007669"/>
    <property type="project" value="UniProtKB-UniRule"/>
</dbReference>
<evidence type="ECO:0000256" key="2">
    <source>
        <dbReference type="ARBA" id="ARBA00004496"/>
    </source>
</evidence>
<evidence type="ECO:0000256" key="1">
    <source>
        <dbReference type="ARBA" id="ARBA00000901"/>
    </source>
</evidence>
<dbReference type="InterPro" id="IPR013785">
    <property type="entry name" value="Aldolase_TIM"/>
</dbReference>
<dbReference type="OrthoDB" id="9781903at2"/>
<dbReference type="GeneID" id="83059113"/>
<dbReference type="GO" id="GO:0003949">
    <property type="term" value="F:1-(5-phosphoribosyl)-5-[(5-phosphoribosylamino)methylideneamino]imidazole-4-carboxamide isomerase activity"/>
    <property type="evidence" value="ECO:0007669"/>
    <property type="project" value="UniProtKB-UniRule"/>
</dbReference>
<evidence type="ECO:0000256" key="3">
    <source>
        <dbReference type="ARBA" id="ARBA00005133"/>
    </source>
</evidence>
<dbReference type="InterPro" id="IPR044524">
    <property type="entry name" value="Isoase_HisA-like"/>
</dbReference>
<dbReference type="PANTHER" id="PTHR43090:SF2">
    <property type="entry name" value="1-(5-PHOSPHORIBOSYL)-5-[(5-PHOSPHORIBOSYLAMINO)METHYLIDENEAMINO] IMIDAZOLE-4-CARBOXAMIDE ISOMERASE"/>
    <property type="match status" value="1"/>
</dbReference>
<dbReference type="EC" id="5.3.1.16" evidence="9"/>
<dbReference type="UniPathway" id="UPA00031">
    <property type="reaction ID" value="UER00009"/>
</dbReference>
<sequence>MIILPAIDLYDGKVVRLTQGDYSRRREYQLSPVEAAKGFMAAGCAHIHVVDLEGAKEGVPKHLKELSEIAALGFFVQYGGGLRSAESVACALEAGADRVMAGSLIFKDMERASELSARFGEKIMAAVDLRGGRVVHSGWLESTALDAAEAVNRLSGMGFSSFLVTQTERDGMMAGTDASVYEALAARGRFIAAAGGVTDLHDIRALAAAGVDAAVIGKSLYEGGITLAEAMKACSE</sequence>
<comment type="similarity">
    <text evidence="4 9 10">Belongs to the HisA/HisF family.</text>
</comment>
<keyword evidence="8 9" id="KW-0413">Isomerase</keyword>
<name>A0A1B2I8D0_9BACT</name>
<dbReference type="STRING" id="1197717.BED41_14795"/>
<dbReference type="Pfam" id="PF00977">
    <property type="entry name" value="His_biosynth"/>
    <property type="match status" value="1"/>
</dbReference>
<dbReference type="SUPFAM" id="SSF51366">
    <property type="entry name" value="Ribulose-phoshate binding barrel"/>
    <property type="match status" value="1"/>
</dbReference>
<evidence type="ECO:0000256" key="10">
    <source>
        <dbReference type="RuleBase" id="RU003657"/>
    </source>
</evidence>
<dbReference type="AlphaFoldDB" id="A0A1B2I8D0"/>
<evidence type="ECO:0000256" key="4">
    <source>
        <dbReference type="ARBA" id="ARBA00009667"/>
    </source>
</evidence>
<evidence type="ECO:0000313" key="11">
    <source>
        <dbReference type="EMBL" id="ANZ46258.1"/>
    </source>
</evidence>
<feature type="active site" description="Proton donor" evidence="9">
    <location>
        <position position="128"/>
    </location>
</feature>
<evidence type="ECO:0000313" key="12">
    <source>
        <dbReference type="Proteomes" id="UP000093044"/>
    </source>
</evidence>
<dbReference type="InterPro" id="IPR011060">
    <property type="entry name" value="RibuloseP-bd_barrel"/>
</dbReference>
<keyword evidence="6 9" id="KW-0028">Amino-acid biosynthesis</keyword>
<keyword evidence="12" id="KW-1185">Reference proteome</keyword>
<dbReference type="HAMAP" id="MF_01014">
    <property type="entry name" value="HisA"/>
    <property type="match status" value="1"/>
</dbReference>
<comment type="subcellular location">
    <subcellularLocation>
        <location evidence="2 9">Cytoplasm</location>
    </subcellularLocation>
</comment>
<comment type="pathway">
    <text evidence="3 9">Amino-acid biosynthesis; L-histidine biosynthesis; L-histidine from 5-phospho-alpha-D-ribose 1-diphosphate: step 4/9.</text>
</comment>
<dbReference type="InterPro" id="IPR006062">
    <property type="entry name" value="His_biosynth"/>
</dbReference>
<proteinExistence type="inferred from homology"/>
<dbReference type="EMBL" id="CP016757">
    <property type="protein sequence ID" value="ANZ46258.1"/>
    <property type="molecule type" value="Genomic_DNA"/>
</dbReference>
<evidence type="ECO:0000256" key="7">
    <source>
        <dbReference type="ARBA" id="ARBA00023102"/>
    </source>
</evidence>
<keyword evidence="5 9" id="KW-0963">Cytoplasm</keyword>
<dbReference type="PANTHER" id="PTHR43090">
    <property type="entry name" value="1-(5-PHOSPHORIBOSYL)-5-[(5-PHOSPHORIBOSYLAMINO)METHYLIDENEAMINO] IMIDAZOLE-4-CARBOXAMIDE ISOMERASE"/>
    <property type="match status" value="1"/>
</dbReference>
<gene>
    <name evidence="9" type="primary">hisA</name>
    <name evidence="11" type="ORF">BED41_14795</name>
</gene>
<keyword evidence="7 9" id="KW-0368">Histidine biosynthesis</keyword>
<accession>A0A1B2I8D0</accession>
<dbReference type="CDD" id="cd04732">
    <property type="entry name" value="HisA"/>
    <property type="match status" value="1"/>
</dbReference>
<feature type="active site" description="Proton acceptor" evidence="9">
    <location>
        <position position="8"/>
    </location>
</feature>
<dbReference type="GO" id="GO:0005737">
    <property type="term" value="C:cytoplasm"/>
    <property type="evidence" value="ECO:0007669"/>
    <property type="project" value="UniProtKB-SubCell"/>
</dbReference>
<dbReference type="InterPro" id="IPR023016">
    <property type="entry name" value="HisA/PriA"/>
</dbReference>
<organism evidence="11 12">
    <name type="scientific">Cloacibacillus porcorum</name>
    <dbReference type="NCBI Taxonomy" id="1197717"/>
    <lineage>
        <taxon>Bacteria</taxon>
        <taxon>Thermotogati</taxon>
        <taxon>Synergistota</taxon>
        <taxon>Synergistia</taxon>
        <taxon>Synergistales</taxon>
        <taxon>Synergistaceae</taxon>
        <taxon>Cloacibacillus</taxon>
    </lineage>
</organism>
<dbReference type="GO" id="GO:0000162">
    <property type="term" value="P:L-tryptophan biosynthetic process"/>
    <property type="evidence" value="ECO:0007669"/>
    <property type="project" value="TreeGrafter"/>
</dbReference>
<comment type="catalytic activity">
    <reaction evidence="1 9">
        <text>1-(5-phospho-beta-D-ribosyl)-5-[(5-phospho-beta-D-ribosylamino)methylideneamino]imidazole-4-carboxamide = 5-[(5-phospho-1-deoxy-D-ribulos-1-ylimino)methylamino]-1-(5-phospho-beta-D-ribosyl)imidazole-4-carboxamide</text>
        <dbReference type="Rhea" id="RHEA:15469"/>
        <dbReference type="ChEBI" id="CHEBI:58435"/>
        <dbReference type="ChEBI" id="CHEBI:58525"/>
        <dbReference type="EC" id="5.3.1.16"/>
    </reaction>
</comment>